<feature type="region of interest" description="Disordered" evidence="1">
    <location>
        <begin position="120"/>
        <end position="195"/>
    </location>
</feature>
<feature type="compositionally biased region" description="Basic and acidic residues" evidence="1">
    <location>
        <begin position="180"/>
        <end position="194"/>
    </location>
</feature>
<reference evidence="2 3" key="1">
    <citation type="journal article" date="2024" name="J. Plant Pathol.">
        <title>Sequence and assembly of the genome of Seiridium unicorne, isolate CBS 538.82, causal agent of cypress canker disease.</title>
        <authorList>
            <person name="Scali E."/>
            <person name="Rocca G.D."/>
            <person name="Danti R."/>
            <person name="Garbelotto M."/>
            <person name="Barberini S."/>
            <person name="Baroncelli R."/>
            <person name="Emiliani G."/>
        </authorList>
    </citation>
    <scope>NUCLEOTIDE SEQUENCE [LARGE SCALE GENOMIC DNA]</scope>
    <source>
        <strain evidence="2 3">BM-138-508</strain>
    </source>
</reference>
<dbReference type="Proteomes" id="UP001408356">
    <property type="component" value="Unassembled WGS sequence"/>
</dbReference>
<sequence length="235" mass="25701">MSYELSDFSSDVIHGLDSRQQNILTLSLDGPLDNFDFNALKSPYAEFPGINETMAGSSNGGLSSSGWWTCQPGKREPRCPLEINFAMLKQKSRCSTPQLPVPLIPKIELTRSLTWKTCSNAPKAAAPPRSQQEADSAGSTTNSMNDKGKSIAEYGRASSPEQSSIQSVPGNGLDQEAVADNDKEHVPATEKLGDQIENLSKQVAMLKEENWKLKKENSQQAEQVRKLSTAIRAFI</sequence>
<proteinExistence type="predicted"/>
<feature type="compositionally biased region" description="Polar residues" evidence="1">
    <location>
        <begin position="159"/>
        <end position="169"/>
    </location>
</feature>
<feature type="compositionally biased region" description="Polar residues" evidence="1">
    <location>
        <begin position="129"/>
        <end position="145"/>
    </location>
</feature>
<accession>A0ABR2VFA1</accession>
<keyword evidence="3" id="KW-1185">Reference proteome</keyword>
<dbReference type="EMBL" id="JARVKF010000020">
    <property type="protein sequence ID" value="KAK9425308.1"/>
    <property type="molecule type" value="Genomic_DNA"/>
</dbReference>
<evidence type="ECO:0000313" key="3">
    <source>
        <dbReference type="Proteomes" id="UP001408356"/>
    </source>
</evidence>
<comment type="caution">
    <text evidence="2">The sequence shown here is derived from an EMBL/GenBank/DDBJ whole genome shotgun (WGS) entry which is preliminary data.</text>
</comment>
<evidence type="ECO:0000256" key="1">
    <source>
        <dbReference type="SAM" id="MobiDB-lite"/>
    </source>
</evidence>
<protein>
    <submittedName>
        <fullName evidence="2">Uncharacterized protein</fullName>
    </submittedName>
</protein>
<gene>
    <name evidence="2" type="ORF">SUNI508_13109</name>
</gene>
<evidence type="ECO:0000313" key="2">
    <source>
        <dbReference type="EMBL" id="KAK9425308.1"/>
    </source>
</evidence>
<organism evidence="2 3">
    <name type="scientific">Seiridium unicorne</name>
    <dbReference type="NCBI Taxonomy" id="138068"/>
    <lineage>
        <taxon>Eukaryota</taxon>
        <taxon>Fungi</taxon>
        <taxon>Dikarya</taxon>
        <taxon>Ascomycota</taxon>
        <taxon>Pezizomycotina</taxon>
        <taxon>Sordariomycetes</taxon>
        <taxon>Xylariomycetidae</taxon>
        <taxon>Amphisphaeriales</taxon>
        <taxon>Sporocadaceae</taxon>
        <taxon>Seiridium</taxon>
    </lineage>
</organism>
<name>A0ABR2VFA1_9PEZI</name>